<feature type="transmembrane region" description="Helical" evidence="3">
    <location>
        <begin position="50"/>
        <end position="71"/>
    </location>
</feature>
<feature type="transmembrane region" description="Helical" evidence="3">
    <location>
        <begin position="106"/>
        <end position="125"/>
    </location>
</feature>
<reference evidence="5 6" key="1">
    <citation type="submission" date="2018-03" db="EMBL/GenBank/DDBJ databases">
        <title>Genomic Encyclopedia of Archaeal and Bacterial Type Strains, Phase II (KMG-II): from individual species to whole genera.</title>
        <authorList>
            <person name="Goeker M."/>
        </authorList>
    </citation>
    <scope>NUCLEOTIDE SEQUENCE [LARGE SCALE GENOMIC DNA]</scope>
    <source>
        <strain evidence="5 6">DSM 28229</strain>
    </source>
</reference>
<keyword evidence="1" id="KW-0378">Hydrolase</keyword>
<evidence type="ECO:0000256" key="2">
    <source>
        <dbReference type="SAM" id="Coils"/>
    </source>
</evidence>
<feature type="transmembrane region" description="Helical" evidence="3">
    <location>
        <begin position="132"/>
        <end position="151"/>
    </location>
</feature>
<feature type="transmembrane region" description="Helical" evidence="3">
    <location>
        <begin position="83"/>
        <end position="100"/>
    </location>
</feature>
<dbReference type="EMBL" id="QGDO01000001">
    <property type="protein sequence ID" value="PWJ44616.1"/>
    <property type="molecule type" value="Genomic_DNA"/>
</dbReference>
<dbReference type="PANTHER" id="PTHR43156:SF9">
    <property type="entry name" value="HAMP DOMAIN-CONTAINING PROTEIN"/>
    <property type="match status" value="1"/>
</dbReference>
<evidence type="ECO:0000259" key="4">
    <source>
        <dbReference type="SMART" id="SM00331"/>
    </source>
</evidence>
<keyword evidence="3" id="KW-0472">Membrane</keyword>
<evidence type="ECO:0000313" key="6">
    <source>
        <dbReference type="Proteomes" id="UP000245535"/>
    </source>
</evidence>
<keyword evidence="2" id="KW-0175">Coiled coil</keyword>
<dbReference type="SMART" id="SM00331">
    <property type="entry name" value="PP2C_SIG"/>
    <property type="match status" value="1"/>
</dbReference>
<keyword evidence="3" id="KW-1133">Transmembrane helix</keyword>
<feature type="domain" description="PPM-type phosphatase" evidence="4">
    <location>
        <begin position="247"/>
        <end position="470"/>
    </location>
</feature>
<evidence type="ECO:0000256" key="3">
    <source>
        <dbReference type="SAM" id="Phobius"/>
    </source>
</evidence>
<proteinExistence type="predicted"/>
<dbReference type="AlphaFoldDB" id="A0A315ZG98"/>
<feature type="coiled-coil region" evidence="2">
    <location>
        <begin position="193"/>
        <end position="224"/>
    </location>
</feature>
<keyword evidence="6" id="KW-1185">Reference proteome</keyword>
<evidence type="ECO:0000313" key="5">
    <source>
        <dbReference type="EMBL" id="PWJ44616.1"/>
    </source>
</evidence>
<dbReference type="PANTHER" id="PTHR43156">
    <property type="entry name" value="STAGE II SPORULATION PROTEIN E-RELATED"/>
    <property type="match status" value="1"/>
</dbReference>
<organism evidence="5 6">
    <name type="scientific">Sediminitomix flava</name>
    <dbReference type="NCBI Taxonomy" id="379075"/>
    <lineage>
        <taxon>Bacteria</taxon>
        <taxon>Pseudomonadati</taxon>
        <taxon>Bacteroidota</taxon>
        <taxon>Cytophagia</taxon>
        <taxon>Cytophagales</taxon>
        <taxon>Flammeovirgaceae</taxon>
        <taxon>Sediminitomix</taxon>
    </lineage>
</organism>
<comment type="caution">
    <text evidence="5">The sequence shown here is derived from an EMBL/GenBank/DDBJ whole genome shotgun (WGS) entry which is preliminary data.</text>
</comment>
<evidence type="ECO:0000256" key="1">
    <source>
        <dbReference type="ARBA" id="ARBA00022801"/>
    </source>
</evidence>
<keyword evidence="3" id="KW-0812">Transmembrane</keyword>
<dbReference type="Gene3D" id="3.60.40.10">
    <property type="entry name" value="PPM-type phosphatase domain"/>
    <property type="match status" value="1"/>
</dbReference>
<gene>
    <name evidence="5" type="ORF">BC781_101987</name>
</gene>
<protein>
    <submittedName>
        <fullName evidence="5">Serine phosphatase RsbU (Regulator of sigma subunit)</fullName>
    </submittedName>
</protein>
<name>A0A315ZG98_SEDFL</name>
<dbReference type="Proteomes" id="UP000245535">
    <property type="component" value="Unassembled WGS sequence"/>
</dbReference>
<dbReference type="InterPro" id="IPR036457">
    <property type="entry name" value="PPM-type-like_dom_sf"/>
</dbReference>
<accession>A0A315ZG98</accession>
<dbReference type="InterPro" id="IPR001932">
    <property type="entry name" value="PPM-type_phosphatase-like_dom"/>
</dbReference>
<dbReference type="GO" id="GO:0016791">
    <property type="term" value="F:phosphatase activity"/>
    <property type="evidence" value="ECO:0007669"/>
    <property type="project" value="TreeGrafter"/>
</dbReference>
<sequence length="470" mass="53357">MTFSHFPDNPKKSLLLAQRVRKDSIISTIVAMIAYPIWCISDPYVVGEFAMEFITIRLTLTFCFGVGLFLLRNDVIKPLTQNYFLFLSIGISLAYMGAVGGKEVTLFFSLGLTTTFIGGNIIGFWNPIHSFIVLSITYICLAIFYGLWGYSESFLELVSDGLGVFIFVAPLSCLQMWIRYKSTKSEIEAVLSLSKVNQELKASNQKINQQKSQLESVYQNITNSVTYAKGIQEGFLPTDQKLNEFFTNSVILYQPRDIVSGDFYWWKETSNHFYVACSDCTGHGVPGAFLTLVGKMILDNILERKPDILPSNLLGELDQRFREKIEKTSEDHQINDGMDIAVLRLDKDKNEYLFAGAKRPLWLCRNEQILEYSATNRSIVGLIDKQNIPFEDATLDVQKGDTIYMFTDGLSDQFGGERDKKFLLKRCKESLIKPSNSSLENHISIFQNTWNDWKGNTSQTDDILLIALEV</sequence>
<dbReference type="InterPro" id="IPR052016">
    <property type="entry name" value="Bact_Sigma-Reg"/>
</dbReference>
<dbReference type="Pfam" id="PF07228">
    <property type="entry name" value="SpoIIE"/>
    <property type="match status" value="1"/>
</dbReference>